<keyword evidence="2" id="KW-1133">Transmembrane helix</keyword>
<name>A0A2M8G1J3_9BACT</name>
<dbReference type="Proteomes" id="UP000229674">
    <property type="component" value="Unassembled WGS sequence"/>
</dbReference>
<comment type="caution">
    <text evidence="3">The sequence shown here is derived from an EMBL/GenBank/DDBJ whole genome shotgun (WGS) entry which is preliminary data.</text>
</comment>
<feature type="transmembrane region" description="Helical" evidence="2">
    <location>
        <begin position="12"/>
        <end position="31"/>
    </location>
</feature>
<proteinExistence type="predicted"/>
<reference evidence="4" key="1">
    <citation type="submission" date="2017-09" db="EMBL/GenBank/DDBJ databases">
        <title>Depth-based differentiation of microbial function through sediment-hosted aquifers and enrichment of novel symbionts in the deep terrestrial subsurface.</title>
        <authorList>
            <person name="Probst A.J."/>
            <person name="Ladd B."/>
            <person name="Jarett J.K."/>
            <person name="Geller-Mcgrath D.E."/>
            <person name="Sieber C.M.K."/>
            <person name="Emerson J.B."/>
            <person name="Anantharaman K."/>
            <person name="Thomas B.C."/>
            <person name="Malmstrom R."/>
            <person name="Stieglmeier M."/>
            <person name="Klingl A."/>
            <person name="Woyke T."/>
            <person name="Ryan C.M."/>
            <person name="Banfield J.F."/>
        </authorList>
    </citation>
    <scope>NUCLEOTIDE SEQUENCE [LARGE SCALE GENOMIC DNA]</scope>
</reference>
<evidence type="ECO:0000256" key="1">
    <source>
        <dbReference type="SAM" id="MobiDB-lite"/>
    </source>
</evidence>
<accession>A0A2M8G1J3</accession>
<feature type="region of interest" description="Disordered" evidence="1">
    <location>
        <begin position="561"/>
        <end position="584"/>
    </location>
</feature>
<protein>
    <recommendedName>
        <fullName evidence="5">DUF11 domain-containing protein</fullName>
    </recommendedName>
</protein>
<evidence type="ECO:0000256" key="2">
    <source>
        <dbReference type="SAM" id="Phobius"/>
    </source>
</evidence>
<dbReference type="EMBL" id="PFQX01000011">
    <property type="protein sequence ID" value="PJC65514.1"/>
    <property type="molecule type" value="Genomic_DNA"/>
</dbReference>
<keyword evidence="2" id="KW-0472">Membrane</keyword>
<dbReference type="AlphaFoldDB" id="A0A2M8G1J3"/>
<evidence type="ECO:0000313" key="3">
    <source>
        <dbReference type="EMBL" id="PJC65514.1"/>
    </source>
</evidence>
<organism evidence="3 4">
    <name type="scientific">Candidatus Colwellbacteria bacterium CG_4_9_14_0_2_um_filter_50_12</name>
    <dbReference type="NCBI Taxonomy" id="1974538"/>
    <lineage>
        <taxon>Bacteria</taxon>
        <taxon>Candidatus Colwelliibacteriota</taxon>
    </lineage>
</organism>
<gene>
    <name evidence="3" type="ORF">CO020_00245</name>
</gene>
<evidence type="ECO:0008006" key="5">
    <source>
        <dbReference type="Google" id="ProtNLM"/>
    </source>
</evidence>
<keyword evidence="2" id="KW-0812">Transmembrane</keyword>
<sequence>MLLESKARNPRVIWITVIAILIIGAATFYFWGRLSSQDISLGAQVSPQTVTVGMPFAVTVNLSNNSSNDLGDVNLSLDLPDSVRPVGGGSRAIETKSAGDISRGGFHQETFQLIALPLQGGAERTFNVTASYTIGSITARFDKTSKVDINVQDLPLTLELTAPDKVFSGEEFEVTAAYGRDASSNITSDLPLLSLRFDYPGTFALTSSDPQATGTGSNIWPIAAMKGGDIGKAIVRGKVSLPDQAAFNMAANLVASILGNDYVVLSKSAQVSVSPSPLAFNVSVGDGSRAVFQPGETLNYILSYKNNTAVALQSIVIKASLNGEMLDLNSLKTNGARFSSYGDTLTWDASGVPALASLAAGVDGNVTFSVNLKSIYPIRRLNDKNFSVKVDARIESPTVPYLIAANSTVNTSALIVKVAGQVAVAALGYFRDAPSGLLNNGPWPPKVGVPTDFTIHWKLTDYSTDLASVEVRVKLADNVKFTGQVKANTSAMPRFDSSTNEVVWDVGQVPATSGILTDAPEAIFQVEATPQESDIGKYMNLLMPTGVKAQDSFTNQPLTAGGDAISTRLPSDPTVGQNDGLVVN</sequence>
<evidence type="ECO:0000313" key="4">
    <source>
        <dbReference type="Proteomes" id="UP000229674"/>
    </source>
</evidence>